<feature type="chain" id="PRO_5041368883" evidence="10">
    <location>
        <begin position="33"/>
        <end position="589"/>
    </location>
</feature>
<reference evidence="13 14" key="2">
    <citation type="journal article" date="2021" name="Mar. Drugs">
        <title>A New Micromonospora Strain with Antibiotic Activity Isolated from the Microbiome of a Mid-Atlantic Deep-Sea Sponge.</title>
        <authorList>
            <person name="Back C.R."/>
            <person name="Stennett H.L."/>
            <person name="Williams S.E."/>
            <person name="Wang L."/>
            <person name="Ojeda Gomez J."/>
            <person name="Abdulle O.M."/>
            <person name="Duffy T."/>
            <person name="Neal C."/>
            <person name="Mantell J."/>
            <person name="Jepson M.A."/>
            <person name="Hendry K.R."/>
            <person name="Powell D."/>
            <person name="Stach J.E.M."/>
            <person name="Essex-Lopresti A.E."/>
            <person name="Willis C.L."/>
            <person name="Curnow P."/>
            <person name="Race P.R."/>
        </authorList>
    </citation>
    <scope>NUCLEOTIDE SEQUENCE [LARGE SCALE GENOMIC DNA]</scope>
    <source>
        <strain evidence="13 14">28ISP2-46</strain>
    </source>
</reference>
<proteinExistence type="inferred from homology"/>
<feature type="domain" description="CBM6" evidence="12">
    <location>
        <begin position="334"/>
        <end position="457"/>
    </location>
</feature>
<dbReference type="InterPro" id="IPR001919">
    <property type="entry name" value="CBD2"/>
</dbReference>
<feature type="domain" description="CBM2" evidence="11">
    <location>
        <begin position="488"/>
        <end position="589"/>
    </location>
</feature>
<reference evidence="14" key="1">
    <citation type="submission" date="2020-07" db="EMBL/GenBank/DDBJ databases">
        <title>A new Micromonospora strain with potent antibiotic activity isolated from the microbiome of a mid-Atlantic deep-sea sponge.</title>
        <authorList>
            <person name="Back C.R."/>
            <person name="Stennett H.L."/>
            <person name="Williams S.E."/>
            <person name="Wang L."/>
            <person name="Ojeda Gomez J."/>
            <person name="Abdulle O.M."/>
            <person name="Duffy T."/>
            <person name="Hendry K.R."/>
            <person name="Powell D."/>
            <person name="Stach J.E."/>
            <person name="Essex-Lopresti A.E."/>
            <person name="Willis C.L."/>
            <person name="Curnow P."/>
            <person name="Race P.R."/>
        </authorList>
    </citation>
    <scope>NUCLEOTIDE SEQUENCE [LARGE SCALE GENOMIC DNA]</scope>
    <source>
        <strain evidence="14">28ISP2-46</strain>
    </source>
</reference>
<dbReference type="Gene3D" id="2.115.10.20">
    <property type="entry name" value="Glycosyl hydrolase domain, family 43"/>
    <property type="match status" value="1"/>
</dbReference>
<dbReference type="Gene3D" id="2.60.40.290">
    <property type="match status" value="1"/>
</dbReference>
<dbReference type="PANTHER" id="PTHR43772">
    <property type="entry name" value="ENDO-1,4-BETA-XYLANASE"/>
    <property type="match status" value="1"/>
</dbReference>
<keyword evidence="2" id="KW-0624">Polysaccharide degradation</keyword>
<keyword evidence="2" id="KW-0858">Xylan degradation</keyword>
<dbReference type="PROSITE" id="PS51173">
    <property type="entry name" value="CBM2"/>
    <property type="match status" value="1"/>
</dbReference>
<dbReference type="SMART" id="SM00637">
    <property type="entry name" value="CBD_II"/>
    <property type="match status" value="1"/>
</dbReference>
<dbReference type="InterPro" id="IPR023296">
    <property type="entry name" value="Glyco_hydro_beta-prop_sf"/>
</dbReference>
<evidence type="ECO:0000256" key="8">
    <source>
        <dbReference type="RuleBase" id="RU361187"/>
    </source>
</evidence>
<evidence type="ECO:0000256" key="4">
    <source>
        <dbReference type="ARBA" id="ARBA00022801"/>
    </source>
</evidence>
<comment type="similarity">
    <text evidence="1 8">Belongs to the glycosyl hydrolase 43 family.</text>
</comment>
<dbReference type="InterPro" id="IPR008965">
    <property type="entry name" value="CBM2/CBM3_carb-bd_dom_sf"/>
</dbReference>
<dbReference type="GO" id="GO:0045493">
    <property type="term" value="P:xylan catabolic process"/>
    <property type="evidence" value="ECO:0007669"/>
    <property type="project" value="UniProtKB-KW"/>
</dbReference>
<evidence type="ECO:0000313" key="14">
    <source>
        <dbReference type="Proteomes" id="UP000510844"/>
    </source>
</evidence>
<evidence type="ECO:0000256" key="5">
    <source>
        <dbReference type="ARBA" id="ARBA00023277"/>
    </source>
</evidence>
<feature type="region of interest" description="Disordered" evidence="9">
    <location>
        <begin position="455"/>
        <end position="492"/>
    </location>
</feature>
<dbReference type="GO" id="GO:0004553">
    <property type="term" value="F:hydrolase activity, hydrolyzing O-glycosyl compounds"/>
    <property type="evidence" value="ECO:0007669"/>
    <property type="project" value="InterPro"/>
</dbReference>
<evidence type="ECO:0000256" key="3">
    <source>
        <dbReference type="ARBA" id="ARBA00022729"/>
    </source>
</evidence>
<dbReference type="SUPFAM" id="SSF49384">
    <property type="entry name" value="Carbohydrate-binding domain"/>
    <property type="match status" value="1"/>
</dbReference>
<evidence type="ECO:0000256" key="1">
    <source>
        <dbReference type="ARBA" id="ARBA00009865"/>
    </source>
</evidence>
<evidence type="ECO:0000259" key="11">
    <source>
        <dbReference type="PROSITE" id="PS51173"/>
    </source>
</evidence>
<dbReference type="SUPFAM" id="SSF75005">
    <property type="entry name" value="Arabinanase/levansucrase/invertase"/>
    <property type="match status" value="1"/>
</dbReference>
<dbReference type="Gene3D" id="2.60.120.260">
    <property type="entry name" value="Galactose-binding domain-like"/>
    <property type="match status" value="1"/>
</dbReference>
<evidence type="ECO:0000256" key="6">
    <source>
        <dbReference type="ARBA" id="ARBA00023295"/>
    </source>
</evidence>
<dbReference type="SUPFAM" id="SSF49785">
    <property type="entry name" value="Galactose-binding domain-like"/>
    <property type="match status" value="1"/>
</dbReference>
<sequence>MLALSRRPARRRLALVVTLLALIGLFPAVARADNPIVQTIYTADPAPLVYNGRVYLYTGHDEDNSTWFTMKEWRVYSSDDMVNWTDHGSPLNLATFSWAKQDAWAGQAVYRNGKFYWYVPMVVRATGQMGIGVAVADSPTGPFRDAIGRPLVSNGEIDPTVFIDDDGQAYLYWGNPKLWYVKLNADMTSYSGSPTQIPLTTAGFGTRTGDANRPTLYEEGPWVYKRNNLYYNVFAAKCCSEFLAYSTAPGPLGPWTYRGTVMPTQGSSFTNHPGIIDYKGGSYLFYHNGALPGGGGFTRSVAVEKFTYGSDGSIPTITMTNSGAPQVGTLNPYVRQEAETIAWGQGVETEAASGGGMNVGFIDNGDYIKVKGVAFGTGATSYTARVASAGSGGTIELRLDGTSGPLVGTCRVSGTGGWQTWADTTCGVSGATGTHDLYLRFTGGSGSLFNIDHWRFSSGTGTTPPTTTPPTTPPPTTTPPTTAPPTTPPPTGGACGATYRTTSTWSGGFQGEVTVTAGASAINGWTVGWNLAGGQSISQIWGGTLSTSGSTATVRNVSYNGSVPAAGSTTFGFLANGSPSSPSLTCTSP</sequence>
<keyword evidence="6 8" id="KW-0326">Glycosidase</keyword>
<dbReference type="CDD" id="cd04084">
    <property type="entry name" value="CBM6_xylanase-like"/>
    <property type="match status" value="1"/>
</dbReference>
<evidence type="ECO:0000256" key="9">
    <source>
        <dbReference type="SAM" id="MobiDB-lite"/>
    </source>
</evidence>
<dbReference type="InterPro" id="IPR006710">
    <property type="entry name" value="Glyco_hydro_43"/>
</dbReference>
<protein>
    <submittedName>
        <fullName evidence="13">Family 43 glycosylhydrolase</fullName>
    </submittedName>
</protein>
<accession>A0A7L6AZ05</accession>
<evidence type="ECO:0000256" key="2">
    <source>
        <dbReference type="ARBA" id="ARBA00022651"/>
    </source>
</evidence>
<keyword evidence="14" id="KW-1185">Reference proteome</keyword>
<dbReference type="AlphaFoldDB" id="A0A7L6AZ05"/>
<dbReference type="PANTHER" id="PTHR43772:SF2">
    <property type="entry name" value="PUTATIVE (AFU_ORTHOLOGUE AFUA_2G04480)-RELATED"/>
    <property type="match status" value="1"/>
</dbReference>
<dbReference type="InterPro" id="IPR006584">
    <property type="entry name" value="Cellulose-bd_IV"/>
</dbReference>
<dbReference type="Pfam" id="PF00553">
    <property type="entry name" value="CBM_2"/>
    <property type="match status" value="1"/>
</dbReference>
<dbReference type="InterPro" id="IPR008979">
    <property type="entry name" value="Galactose-bd-like_sf"/>
</dbReference>
<feature type="compositionally biased region" description="Pro residues" evidence="9">
    <location>
        <begin position="466"/>
        <end position="491"/>
    </location>
</feature>
<dbReference type="CDD" id="cd18618">
    <property type="entry name" value="GH43_Xsa43E-like"/>
    <property type="match status" value="1"/>
</dbReference>
<dbReference type="Pfam" id="PF03422">
    <property type="entry name" value="CBM_6"/>
    <property type="match status" value="1"/>
</dbReference>
<dbReference type="EMBL" id="CP059322">
    <property type="protein sequence ID" value="QLQ34937.2"/>
    <property type="molecule type" value="Genomic_DNA"/>
</dbReference>
<evidence type="ECO:0000256" key="7">
    <source>
        <dbReference type="PIRSR" id="PIRSR606710-2"/>
    </source>
</evidence>
<feature type="site" description="Important for catalytic activity, responsible for pKa modulation of the active site Glu and correct orientation of both the proton donor and substrate" evidence="7">
    <location>
        <position position="158"/>
    </location>
</feature>
<organism evidence="13 14">
    <name type="scientific">Micromonospora robiginosa</name>
    <dbReference type="NCBI Taxonomy" id="2749844"/>
    <lineage>
        <taxon>Bacteria</taxon>
        <taxon>Bacillati</taxon>
        <taxon>Actinomycetota</taxon>
        <taxon>Actinomycetes</taxon>
        <taxon>Micromonosporales</taxon>
        <taxon>Micromonosporaceae</taxon>
        <taxon>Micromonospora</taxon>
    </lineage>
</organism>
<keyword evidence="3 10" id="KW-0732">Signal</keyword>
<keyword evidence="4 8" id="KW-0378">Hydrolase</keyword>
<evidence type="ECO:0000313" key="13">
    <source>
        <dbReference type="EMBL" id="QLQ34937.2"/>
    </source>
</evidence>
<feature type="signal peptide" evidence="10">
    <location>
        <begin position="1"/>
        <end position="32"/>
    </location>
</feature>
<dbReference type="InterPro" id="IPR005084">
    <property type="entry name" value="CBM6"/>
</dbReference>
<dbReference type="GO" id="GO:0030247">
    <property type="term" value="F:polysaccharide binding"/>
    <property type="evidence" value="ECO:0007669"/>
    <property type="project" value="UniProtKB-UniRule"/>
</dbReference>
<dbReference type="InterPro" id="IPR012291">
    <property type="entry name" value="CBM2_carb-bd_dom_sf"/>
</dbReference>
<dbReference type="KEGG" id="mfeu:H1D33_16000"/>
<dbReference type="Pfam" id="PF04616">
    <property type="entry name" value="Glyco_hydro_43"/>
    <property type="match status" value="1"/>
</dbReference>
<dbReference type="PROSITE" id="PS51175">
    <property type="entry name" value="CBM6"/>
    <property type="match status" value="1"/>
</dbReference>
<evidence type="ECO:0000259" key="12">
    <source>
        <dbReference type="PROSITE" id="PS51175"/>
    </source>
</evidence>
<evidence type="ECO:0000256" key="10">
    <source>
        <dbReference type="SAM" id="SignalP"/>
    </source>
</evidence>
<dbReference type="SMART" id="SM00606">
    <property type="entry name" value="CBD_IV"/>
    <property type="match status" value="1"/>
</dbReference>
<keyword evidence="5" id="KW-0119">Carbohydrate metabolism</keyword>
<name>A0A7L6AZ05_9ACTN</name>
<dbReference type="InterPro" id="IPR052176">
    <property type="entry name" value="Glycosyl_Hydrlase_43_Enz"/>
</dbReference>
<dbReference type="RefSeq" id="WP_307755193.1">
    <property type="nucleotide sequence ID" value="NZ_CP059322.2"/>
</dbReference>
<gene>
    <name evidence="13" type="ORF">H1D33_16000</name>
</gene>
<dbReference type="Proteomes" id="UP000510844">
    <property type="component" value="Chromosome"/>
</dbReference>